<dbReference type="GO" id="GO:0016020">
    <property type="term" value="C:membrane"/>
    <property type="evidence" value="ECO:0007669"/>
    <property type="project" value="UniProtKB-SubCell"/>
</dbReference>
<feature type="transmembrane region" description="Helical" evidence="8">
    <location>
        <begin position="120"/>
        <end position="137"/>
    </location>
</feature>
<feature type="transmembrane region" description="Helical" evidence="8">
    <location>
        <begin position="339"/>
        <end position="358"/>
    </location>
</feature>
<dbReference type="PANTHER" id="PTHR34975">
    <property type="entry name" value="SPORE GERMINATION PROTEIN A2"/>
    <property type="match status" value="1"/>
</dbReference>
<dbReference type="OrthoDB" id="2446105at2"/>
<organism evidence="9 10">
    <name type="scientific">Evansella cellulosilytica (strain ATCC 21833 / DSM 2522 / FERM P-1141 / JCM 9156 / N-4)</name>
    <name type="common">Bacillus cellulosilyticus</name>
    <dbReference type="NCBI Taxonomy" id="649639"/>
    <lineage>
        <taxon>Bacteria</taxon>
        <taxon>Bacillati</taxon>
        <taxon>Bacillota</taxon>
        <taxon>Bacilli</taxon>
        <taxon>Bacillales</taxon>
        <taxon>Bacillaceae</taxon>
        <taxon>Evansella</taxon>
    </lineage>
</organism>
<dbReference type="Proteomes" id="UP000001401">
    <property type="component" value="Chromosome"/>
</dbReference>
<dbReference type="eggNOG" id="COG0531">
    <property type="taxonomic scope" value="Bacteria"/>
</dbReference>
<feature type="transmembrane region" description="Helical" evidence="8">
    <location>
        <begin position="186"/>
        <end position="206"/>
    </location>
</feature>
<dbReference type="Gene3D" id="1.20.1740.10">
    <property type="entry name" value="Amino acid/polyamine transporter I"/>
    <property type="match status" value="1"/>
</dbReference>
<comment type="similarity">
    <text evidence="2">Belongs to the amino acid-polyamine-organocation (APC) superfamily. Spore germination protein (SGP) (TC 2.A.3.9) family.</text>
</comment>
<evidence type="ECO:0000256" key="7">
    <source>
        <dbReference type="ARBA" id="ARBA00023136"/>
    </source>
</evidence>
<keyword evidence="6 8" id="KW-1133">Transmembrane helix</keyword>
<dbReference type="HOGENOM" id="CLU_047547_0_0_9"/>
<name>E6TQG7_EVAC2</name>
<feature type="transmembrane region" description="Helical" evidence="8">
    <location>
        <begin position="12"/>
        <end position="32"/>
    </location>
</feature>
<dbReference type="GO" id="GO:0009847">
    <property type="term" value="P:spore germination"/>
    <property type="evidence" value="ECO:0007669"/>
    <property type="project" value="InterPro"/>
</dbReference>
<feature type="transmembrane region" description="Helical" evidence="8">
    <location>
        <begin position="271"/>
        <end position="296"/>
    </location>
</feature>
<evidence type="ECO:0000256" key="2">
    <source>
        <dbReference type="ARBA" id="ARBA00007998"/>
    </source>
</evidence>
<sequence length="365" mass="41647">MIPQNKQTISPTQFLFFIIQTQIGISYISLPFHVHQSGAKSDGWLSVLLTGIAIQFVLFLYWFLSKRFPTLSFYDILPAVFGKLIGKLLSFAFILYFLLVGSIIYMQYNYIIEIWAFPRTPLWVFALLLSILALYIVRERLRVIGRFQTIVSFLLFILIFISLPGYENTDIRFVLPIGENGLGNIIAGVKDGMLSFWGFECILFLYPFVEGSRRQKILAATSSNIFVTLYYTYFTFLTFIFFSPEEIPLVPQPLLYILKAFTFPVFERIDILFLSTWIVFVSSSLVSYMYLCSIGVASVLSLKHHKKAVPYVVGCSAVLSLLPLNSLSIENYTKVIDQTAFVFAIIIPIVTLLATLVFKKQKVSV</sequence>
<evidence type="ECO:0000256" key="8">
    <source>
        <dbReference type="SAM" id="Phobius"/>
    </source>
</evidence>
<evidence type="ECO:0000256" key="5">
    <source>
        <dbReference type="ARBA" id="ARBA00022692"/>
    </source>
</evidence>
<dbReference type="STRING" id="649639.Bcell_1074"/>
<keyword evidence="4" id="KW-0309">Germination</keyword>
<feature type="transmembrane region" description="Helical" evidence="8">
    <location>
        <begin position="308"/>
        <end position="327"/>
    </location>
</feature>
<evidence type="ECO:0000256" key="1">
    <source>
        <dbReference type="ARBA" id="ARBA00004141"/>
    </source>
</evidence>
<reference evidence="9" key="1">
    <citation type="submission" date="2010-12" db="EMBL/GenBank/DDBJ databases">
        <title>Complete sequence of Bacillus cellulosilyticus DSM 2522.</title>
        <authorList>
            <consortium name="US DOE Joint Genome Institute"/>
            <person name="Lucas S."/>
            <person name="Copeland A."/>
            <person name="Lapidus A."/>
            <person name="Cheng J.-F."/>
            <person name="Bruce D."/>
            <person name="Goodwin L."/>
            <person name="Pitluck S."/>
            <person name="Chertkov O."/>
            <person name="Detter J.C."/>
            <person name="Han C."/>
            <person name="Tapia R."/>
            <person name="Land M."/>
            <person name="Hauser L."/>
            <person name="Jeffries C."/>
            <person name="Kyrpides N."/>
            <person name="Ivanova N."/>
            <person name="Mikhailova N."/>
            <person name="Brumm P."/>
            <person name="Mead D."/>
            <person name="Woyke T."/>
        </authorList>
    </citation>
    <scope>NUCLEOTIDE SEQUENCE [LARGE SCALE GENOMIC DNA]</scope>
    <source>
        <strain evidence="9">DSM 2522</strain>
    </source>
</reference>
<dbReference type="KEGG" id="bco:Bcell_1074"/>
<keyword evidence="7 8" id="KW-0472">Membrane</keyword>
<comment type="subcellular location">
    <subcellularLocation>
        <location evidence="1">Membrane</location>
        <topology evidence="1">Multi-pass membrane protein</topology>
    </subcellularLocation>
</comment>
<proteinExistence type="inferred from homology"/>
<feature type="transmembrane region" description="Helical" evidence="8">
    <location>
        <begin position="218"/>
        <end position="242"/>
    </location>
</feature>
<dbReference type="Pfam" id="PF03845">
    <property type="entry name" value="Spore_permease"/>
    <property type="match status" value="1"/>
</dbReference>
<feature type="transmembrane region" description="Helical" evidence="8">
    <location>
        <begin position="149"/>
        <end position="166"/>
    </location>
</feature>
<dbReference type="EMBL" id="CP002394">
    <property type="protein sequence ID" value="ADU29345.1"/>
    <property type="molecule type" value="Genomic_DNA"/>
</dbReference>
<feature type="transmembrane region" description="Helical" evidence="8">
    <location>
        <begin position="84"/>
        <end position="108"/>
    </location>
</feature>
<evidence type="ECO:0000313" key="9">
    <source>
        <dbReference type="EMBL" id="ADU29345.1"/>
    </source>
</evidence>
<dbReference type="InterPro" id="IPR004761">
    <property type="entry name" value="Spore_GerAB"/>
</dbReference>
<keyword evidence="3" id="KW-0813">Transport</keyword>
<evidence type="ECO:0000256" key="6">
    <source>
        <dbReference type="ARBA" id="ARBA00022989"/>
    </source>
</evidence>
<keyword evidence="10" id="KW-1185">Reference proteome</keyword>
<dbReference type="NCBIfam" id="TIGR00912">
    <property type="entry name" value="2A0309"/>
    <property type="match status" value="1"/>
</dbReference>
<dbReference type="AlphaFoldDB" id="E6TQG7"/>
<keyword evidence="5 8" id="KW-0812">Transmembrane</keyword>
<dbReference type="RefSeq" id="WP_013487686.1">
    <property type="nucleotide sequence ID" value="NC_014829.1"/>
</dbReference>
<evidence type="ECO:0000256" key="4">
    <source>
        <dbReference type="ARBA" id="ARBA00022544"/>
    </source>
</evidence>
<accession>E6TQG7</accession>
<evidence type="ECO:0000313" key="10">
    <source>
        <dbReference type="Proteomes" id="UP000001401"/>
    </source>
</evidence>
<feature type="transmembrane region" description="Helical" evidence="8">
    <location>
        <begin position="44"/>
        <end position="64"/>
    </location>
</feature>
<evidence type="ECO:0000256" key="3">
    <source>
        <dbReference type="ARBA" id="ARBA00022448"/>
    </source>
</evidence>
<gene>
    <name evidence="9" type="ordered locus">Bcell_1074</name>
</gene>
<dbReference type="PANTHER" id="PTHR34975:SF2">
    <property type="entry name" value="SPORE GERMINATION PROTEIN A2"/>
    <property type="match status" value="1"/>
</dbReference>
<protein>
    <submittedName>
        <fullName evidence="9">Spore germination protein</fullName>
    </submittedName>
</protein>